<dbReference type="Proteomes" id="UP001215151">
    <property type="component" value="Unassembled WGS sequence"/>
</dbReference>
<protein>
    <submittedName>
        <fullName evidence="2">Uncharacterized protein</fullName>
    </submittedName>
</protein>
<feature type="region of interest" description="Disordered" evidence="1">
    <location>
        <begin position="1"/>
        <end position="52"/>
    </location>
</feature>
<evidence type="ECO:0000256" key="1">
    <source>
        <dbReference type="SAM" id="MobiDB-lite"/>
    </source>
</evidence>
<feature type="compositionally biased region" description="Low complexity" evidence="1">
    <location>
        <begin position="7"/>
        <end position="17"/>
    </location>
</feature>
<accession>A0AAD7TG26</accession>
<reference evidence="2" key="1">
    <citation type="submission" date="2022-11" db="EMBL/GenBank/DDBJ databases">
        <title>Genome Sequence of Cubamyces cubensis.</title>
        <authorList>
            <person name="Buettner E."/>
        </authorList>
    </citation>
    <scope>NUCLEOTIDE SEQUENCE</scope>
    <source>
        <strain evidence="2">MPL-01</strain>
    </source>
</reference>
<name>A0AAD7TG26_9APHY</name>
<dbReference type="AlphaFoldDB" id="A0AAD7TG26"/>
<evidence type="ECO:0000313" key="3">
    <source>
        <dbReference type="Proteomes" id="UP001215151"/>
    </source>
</evidence>
<evidence type="ECO:0000313" key="2">
    <source>
        <dbReference type="EMBL" id="KAJ8456244.1"/>
    </source>
</evidence>
<feature type="compositionally biased region" description="Low complexity" evidence="1">
    <location>
        <begin position="37"/>
        <end position="52"/>
    </location>
</feature>
<dbReference type="EMBL" id="JAPEVG010000711">
    <property type="protein sequence ID" value="KAJ8456244.1"/>
    <property type="molecule type" value="Genomic_DNA"/>
</dbReference>
<sequence length="130" mass="14405">MSRGRRTPTSSSRSTSSYGMEVIDQWRTIPSERFSELPSTTPTPADSDPLTPIREQVAETIVLRATRDAETVDGTKVGVVTTLPYASGEEFLRTVAAALEHATLLRQQPYLFILALPNPRHQSVAHMRIL</sequence>
<gene>
    <name evidence="2" type="ORF">ONZ51_g12234</name>
</gene>
<proteinExistence type="predicted"/>
<organism evidence="2 3">
    <name type="scientific">Trametes cubensis</name>
    <dbReference type="NCBI Taxonomy" id="1111947"/>
    <lineage>
        <taxon>Eukaryota</taxon>
        <taxon>Fungi</taxon>
        <taxon>Dikarya</taxon>
        <taxon>Basidiomycota</taxon>
        <taxon>Agaricomycotina</taxon>
        <taxon>Agaricomycetes</taxon>
        <taxon>Polyporales</taxon>
        <taxon>Polyporaceae</taxon>
        <taxon>Trametes</taxon>
    </lineage>
</organism>
<comment type="caution">
    <text evidence="2">The sequence shown here is derived from an EMBL/GenBank/DDBJ whole genome shotgun (WGS) entry which is preliminary data.</text>
</comment>
<keyword evidence="3" id="KW-1185">Reference proteome</keyword>